<protein>
    <submittedName>
        <fullName evidence="3">Glycosyltransferase family 4 protein</fullName>
    </submittedName>
</protein>
<feature type="domain" description="Glycosyl transferase family 1" evidence="1">
    <location>
        <begin position="185"/>
        <end position="355"/>
    </location>
</feature>
<dbReference type="InterPro" id="IPR001296">
    <property type="entry name" value="Glyco_trans_1"/>
</dbReference>
<keyword evidence="4" id="KW-1185">Reference proteome</keyword>
<gene>
    <name evidence="3" type="ORF">FLP08_04235</name>
</gene>
<evidence type="ECO:0000313" key="4">
    <source>
        <dbReference type="Proteomes" id="UP000460416"/>
    </source>
</evidence>
<dbReference type="OrthoDB" id="502646at2"/>
<reference evidence="3 4" key="1">
    <citation type="submission" date="2019-07" db="EMBL/GenBank/DDBJ databases">
        <title>Gramella aestuarii sp. nov., isolated from a tidal flat, and emended description of Gramella echinicola.</title>
        <authorList>
            <person name="Liu L."/>
        </authorList>
    </citation>
    <scope>NUCLEOTIDE SEQUENCE [LARGE SCALE GENOMIC DNA]</scope>
    <source>
        <strain evidence="3 4">BS12</strain>
    </source>
</reference>
<comment type="caution">
    <text evidence="3">The sequence shown here is derived from an EMBL/GenBank/DDBJ whole genome shotgun (WGS) entry which is preliminary data.</text>
</comment>
<proteinExistence type="predicted"/>
<dbReference type="GO" id="GO:0016757">
    <property type="term" value="F:glycosyltransferase activity"/>
    <property type="evidence" value="ECO:0007669"/>
    <property type="project" value="InterPro"/>
</dbReference>
<dbReference type="InterPro" id="IPR028098">
    <property type="entry name" value="Glyco_trans_4-like_N"/>
</dbReference>
<name>A0A7K1LM95_9FLAO</name>
<dbReference type="RefSeq" id="WP_156274389.1">
    <property type="nucleotide sequence ID" value="NZ_BAABGI010000001.1"/>
</dbReference>
<evidence type="ECO:0000259" key="1">
    <source>
        <dbReference type="Pfam" id="PF00534"/>
    </source>
</evidence>
<dbReference type="AlphaFoldDB" id="A0A7K1LM95"/>
<evidence type="ECO:0000259" key="2">
    <source>
        <dbReference type="Pfam" id="PF13439"/>
    </source>
</evidence>
<keyword evidence="3" id="KW-0808">Transferase</keyword>
<sequence length="382" mass="43658">MHIAFLTPEYPHEKTNASGGLGTSIRNLAEGLVKKEVKVSVVVYNQEVDDEFKDNGIDFYFLKFRKYKIGGWYFYRKYIQNQLNSLIKRKGIHLIEATDWTGITAFMNLSCPLVIRLNGTDAYFCNIEGRPQKFKNRFFEKNALVNAHALASVSKFTANRTNEIFGIDKEFQIIPNSIELAKFSPSDIETDSHCILYFGTIIRKKGVLDLAHIFNKVVERKPEVKLLMIGRDVIDVFENRSTLQLFKDSLSDLAKKNFIYKGAIDYDEVKLEIEKSTVVALPSYAEALPMTWIEAMALQKALVTSDIGWAGEVMVNGVTGYTVYPKKHQEYADKLLKLLSEPQLRIEMGSNARKRVEKKFSSEIVSRQNIAFYKEIIKTVNS</sequence>
<accession>A0A7K1LM95</accession>
<dbReference type="PANTHER" id="PTHR12526:SF630">
    <property type="entry name" value="GLYCOSYLTRANSFERASE"/>
    <property type="match status" value="1"/>
</dbReference>
<dbReference type="EMBL" id="VJVW01000002">
    <property type="protein sequence ID" value="MUP41771.1"/>
    <property type="molecule type" value="Genomic_DNA"/>
</dbReference>
<dbReference type="Proteomes" id="UP000460416">
    <property type="component" value="Unassembled WGS sequence"/>
</dbReference>
<dbReference type="CDD" id="cd03801">
    <property type="entry name" value="GT4_PimA-like"/>
    <property type="match status" value="1"/>
</dbReference>
<dbReference type="Pfam" id="PF00534">
    <property type="entry name" value="Glycos_transf_1"/>
    <property type="match status" value="1"/>
</dbReference>
<dbReference type="SUPFAM" id="SSF53756">
    <property type="entry name" value="UDP-Glycosyltransferase/glycogen phosphorylase"/>
    <property type="match status" value="1"/>
</dbReference>
<feature type="domain" description="Glycosyltransferase subfamily 4-like N-terminal" evidence="2">
    <location>
        <begin position="19"/>
        <end position="181"/>
    </location>
</feature>
<dbReference type="Gene3D" id="3.40.50.2000">
    <property type="entry name" value="Glycogen Phosphorylase B"/>
    <property type="match status" value="2"/>
</dbReference>
<evidence type="ECO:0000313" key="3">
    <source>
        <dbReference type="EMBL" id="MUP41771.1"/>
    </source>
</evidence>
<organism evidence="3 4">
    <name type="scientific">Christiangramia aestuarii</name>
    <dbReference type="NCBI Taxonomy" id="1028746"/>
    <lineage>
        <taxon>Bacteria</taxon>
        <taxon>Pseudomonadati</taxon>
        <taxon>Bacteroidota</taxon>
        <taxon>Flavobacteriia</taxon>
        <taxon>Flavobacteriales</taxon>
        <taxon>Flavobacteriaceae</taxon>
        <taxon>Christiangramia</taxon>
    </lineage>
</organism>
<dbReference type="Pfam" id="PF13439">
    <property type="entry name" value="Glyco_transf_4"/>
    <property type="match status" value="1"/>
</dbReference>
<dbReference type="PANTHER" id="PTHR12526">
    <property type="entry name" value="GLYCOSYLTRANSFERASE"/>
    <property type="match status" value="1"/>
</dbReference>